<feature type="binding site" evidence="5">
    <location>
        <position position="76"/>
    </location>
    <ligand>
        <name>dimethylallyl diphosphate</name>
        <dbReference type="ChEBI" id="CHEBI:57623"/>
    </ligand>
</feature>
<evidence type="ECO:0000256" key="1">
    <source>
        <dbReference type="ARBA" id="ARBA00022485"/>
    </source>
</evidence>
<comment type="catalytic activity">
    <reaction evidence="5">
        <text>dimethylallyl diphosphate + 2 oxidized [2Fe-2S]-[ferredoxin] + H2O = (2E)-4-hydroxy-3-methylbut-2-enyl diphosphate + 2 reduced [2Fe-2S]-[ferredoxin] + 2 H(+)</text>
        <dbReference type="Rhea" id="RHEA:24825"/>
        <dbReference type="Rhea" id="RHEA-COMP:10000"/>
        <dbReference type="Rhea" id="RHEA-COMP:10001"/>
        <dbReference type="ChEBI" id="CHEBI:15377"/>
        <dbReference type="ChEBI" id="CHEBI:15378"/>
        <dbReference type="ChEBI" id="CHEBI:33737"/>
        <dbReference type="ChEBI" id="CHEBI:33738"/>
        <dbReference type="ChEBI" id="CHEBI:57623"/>
        <dbReference type="ChEBI" id="CHEBI:128753"/>
        <dbReference type="EC" id="1.17.7.4"/>
    </reaction>
</comment>
<proteinExistence type="inferred from homology"/>
<keyword evidence="3 5" id="KW-0408">Iron</keyword>
<feature type="binding site" evidence="5">
    <location>
        <position position="12"/>
    </location>
    <ligand>
        <name>[4Fe-4S] cluster</name>
        <dbReference type="ChEBI" id="CHEBI:49883"/>
    </ligand>
</feature>
<feature type="binding site" evidence="5">
    <location>
        <position position="221"/>
    </location>
    <ligand>
        <name>isopentenyl diphosphate</name>
        <dbReference type="ChEBI" id="CHEBI:128769"/>
    </ligand>
</feature>
<dbReference type="PANTHER" id="PTHR30426:SF0">
    <property type="entry name" value="4-HYDROXY-3-METHYLBUT-2-ENYL DIPHOSPHATE REDUCTASE"/>
    <property type="match status" value="1"/>
</dbReference>
<keyword evidence="5" id="KW-0414">Isoprene biosynthesis</keyword>
<comment type="pathway">
    <text evidence="5">Isoprenoid biosynthesis; isopentenyl diphosphate biosynthesis via DXP pathway; isopentenyl diphosphate from 1-deoxy-D-xylulose 5-phosphate: step 6/6.</text>
</comment>
<comment type="cofactor">
    <cofactor evidence="5">
        <name>[4Fe-4S] cluster</name>
        <dbReference type="ChEBI" id="CHEBI:49883"/>
    </cofactor>
    <text evidence="5">Binds 1 [4Fe-4S] cluster per subunit.</text>
</comment>
<feature type="binding site" evidence="5">
    <location>
        <position position="126"/>
    </location>
    <ligand>
        <name>(2E)-4-hydroxy-3-methylbut-2-enyl diphosphate</name>
        <dbReference type="ChEBI" id="CHEBI:128753"/>
    </ligand>
</feature>
<dbReference type="EC" id="1.17.7.4" evidence="5"/>
<comment type="catalytic activity">
    <reaction evidence="5">
        <text>isopentenyl diphosphate + 2 oxidized [2Fe-2S]-[ferredoxin] + H2O = (2E)-4-hydroxy-3-methylbut-2-enyl diphosphate + 2 reduced [2Fe-2S]-[ferredoxin] + 2 H(+)</text>
        <dbReference type="Rhea" id="RHEA:24488"/>
        <dbReference type="Rhea" id="RHEA-COMP:10000"/>
        <dbReference type="Rhea" id="RHEA-COMP:10001"/>
        <dbReference type="ChEBI" id="CHEBI:15377"/>
        <dbReference type="ChEBI" id="CHEBI:15378"/>
        <dbReference type="ChEBI" id="CHEBI:33737"/>
        <dbReference type="ChEBI" id="CHEBI:33738"/>
        <dbReference type="ChEBI" id="CHEBI:128753"/>
        <dbReference type="ChEBI" id="CHEBI:128769"/>
        <dbReference type="EC" id="1.17.7.4"/>
    </reaction>
</comment>
<feature type="binding site" evidence="5">
    <location>
        <position position="126"/>
    </location>
    <ligand>
        <name>isopentenyl diphosphate</name>
        <dbReference type="ChEBI" id="CHEBI:128769"/>
    </ligand>
</feature>
<keyword evidence="1 5" id="KW-0004">4Fe-4S</keyword>
<feature type="binding site" evidence="5">
    <location>
        <position position="219"/>
    </location>
    <ligand>
        <name>isopentenyl diphosphate</name>
        <dbReference type="ChEBI" id="CHEBI:128769"/>
    </ligand>
</feature>
<keyword evidence="4 5" id="KW-0411">Iron-sulfur</keyword>
<keyword evidence="5 6" id="KW-0560">Oxidoreductase</keyword>
<dbReference type="Gene3D" id="3.40.1010.20">
    <property type="entry name" value="4-hydroxy-3-methylbut-2-enyl diphosphate reductase, catalytic domain"/>
    <property type="match status" value="2"/>
</dbReference>
<evidence type="ECO:0000313" key="6">
    <source>
        <dbReference type="EMBL" id="WGS64547.1"/>
    </source>
</evidence>
<dbReference type="GO" id="GO:0051745">
    <property type="term" value="F:4-hydroxy-3-methylbut-2-enyl diphosphate reductase activity"/>
    <property type="evidence" value="ECO:0007669"/>
    <property type="project" value="UniProtKB-EC"/>
</dbReference>
<evidence type="ECO:0000313" key="7">
    <source>
        <dbReference type="Proteomes" id="UP001232493"/>
    </source>
</evidence>
<evidence type="ECO:0000256" key="3">
    <source>
        <dbReference type="ARBA" id="ARBA00023004"/>
    </source>
</evidence>
<feature type="binding site" evidence="5">
    <location>
        <position position="191"/>
    </location>
    <ligand>
        <name>[4Fe-4S] cluster</name>
        <dbReference type="ChEBI" id="CHEBI:49883"/>
    </ligand>
</feature>
<feature type="binding site" evidence="5">
    <location>
        <position position="263"/>
    </location>
    <ligand>
        <name>dimethylallyl diphosphate</name>
        <dbReference type="ChEBI" id="CHEBI:57623"/>
    </ligand>
</feature>
<protein>
    <recommendedName>
        <fullName evidence="5">4-hydroxy-3-methylbut-2-enyl diphosphate reductase</fullName>
        <shortName evidence="5">HMBPP reductase</shortName>
        <ecNumber evidence="5">1.17.7.4</ecNumber>
    </recommendedName>
</protein>
<dbReference type="EMBL" id="CP069362">
    <property type="protein sequence ID" value="WGS64547.1"/>
    <property type="molecule type" value="Genomic_DNA"/>
</dbReference>
<dbReference type="Proteomes" id="UP001232493">
    <property type="component" value="Chromosome"/>
</dbReference>
<feature type="binding site" evidence="5">
    <location>
        <position position="219"/>
    </location>
    <ligand>
        <name>dimethylallyl diphosphate</name>
        <dbReference type="ChEBI" id="CHEBI:57623"/>
    </ligand>
</feature>
<dbReference type="PANTHER" id="PTHR30426">
    <property type="entry name" value="4-HYDROXY-3-METHYLBUT-2-ENYL DIPHOSPHATE REDUCTASE"/>
    <property type="match status" value="1"/>
</dbReference>
<evidence type="ECO:0000256" key="2">
    <source>
        <dbReference type="ARBA" id="ARBA00022723"/>
    </source>
</evidence>
<comment type="similarity">
    <text evidence="5">Belongs to the IspH family.</text>
</comment>
<keyword evidence="7" id="KW-1185">Reference proteome</keyword>
<name>A0ABY8PPI8_9BACT</name>
<feature type="binding site" evidence="5">
    <location>
        <position position="220"/>
    </location>
    <ligand>
        <name>(2E)-4-hydroxy-3-methylbut-2-enyl diphosphate</name>
        <dbReference type="ChEBI" id="CHEBI:128753"/>
    </ligand>
</feature>
<dbReference type="Gene3D" id="3.40.50.11270">
    <property type="match status" value="1"/>
</dbReference>
<feature type="binding site" evidence="5">
    <location>
        <position position="219"/>
    </location>
    <ligand>
        <name>(2E)-4-hydroxy-3-methylbut-2-enyl diphosphate</name>
        <dbReference type="ChEBI" id="CHEBI:128753"/>
    </ligand>
</feature>
<feature type="binding site" evidence="5">
    <location>
        <position position="76"/>
    </location>
    <ligand>
        <name>(2E)-4-hydroxy-3-methylbut-2-enyl diphosphate</name>
        <dbReference type="ChEBI" id="CHEBI:128753"/>
    </ligand>
</feature>
<feature type="binding site" evidence="5">
    <location>
        <position position="263"/>
    </location>
    <ligand>
        <name>isopentenyl diphosphate</name>
        <dbReference type="ChEBI" id="CHEBI:128769"/>
    </ligand>
</feature>
<reference evidence="6 7" key="1">
    <citation type="submission" date="2021-02" db="EMBL/GenBank/DDBJ databases">
        <title>Characterization of Marinitoga sp. nov. str. BP5-C20A.</title>
        <authorList>
            <person name="Erauso G."/>
            <person name="Postec A."/>
        </authorList>
    </citation>
    <scope>NUCLEOTIDE SEQUENCE [LARGE SCALE GENOMIC DNA]</scope>
    <source>
        <strain evidence="6 7">BP5-C20A</strain>
    </source>
</reference>
<feature type="binding site" evidence="5">
    <location>
        <position position="126"/>
    </location>
    <ligand>
        <name>dimethylallyl diphosphate</name>
        <dbReference type="ChEBI" id="CHEBI:57623"/>
    </ligand>
</feature>
<feature type="binding site" evidence="5">
    <location>
        <position position="76"/>
    </location>
    <ligand>
        <name>isopentenyl diphosphate</name>
        <dbReference type="ChEBI" id="CHEBI:128769"/>
    </ligand>
</feature>
<evidence type="ECO:0000256" key="5">
    <source>
        <dbReference type="HAMAP-Rule" id="MF_00191"/>
    </source>
</evidence>
<gene>
    <name evidence="5 6" type="primary">ispH</name>
    <name evidence="6" type="ORF">JRV97_09240</name>
</gene>
<feature type="binding site" evidence="5">
    <location>
        <position position="220"/>
    </location>
    <ligand>
        <name>isopentenyl diphosphate</name>
        <dbReference type="ChEBI" id="CHEBI:128769"/>
    </ligand>
</feature>
<dbReference type="Pfam" id="PF02401">
    <property type="entry name" value="LYTB"/>
    <property type="match status" value="1"/>
</dbReference>
<feature type="binding site" evidence="5">
    <location>
        <position position="40"/>
    </location>
    <ligand>
        <name>(2E)-4-hydroxy-3-methylbut-2-enyl diphosphate</name>
        <dbReference type="ChEBI" id="CHEBI:128753"/>
    </ligand>
</feature>
<feature type="binding site" evidence="5">
    <location>
        <position position="221"/>
    </location>
    <ligand>
        <name>dimethylallyl diphosphate</name>
        <dbReference type="ChEBI" id="CHEBI:57623"/>
    </ligand>
</feature>
<feature type="binding site" evidence="5">
    <location>
        <position position="40"/>
    </location>
    <ligand>
        <name>isopentenyl diphosphate</name>
        <dbReference type="ChEBI" id="CHEBI:128769"/>
    </ligand>
</feature>
<feature type="binding site" evidence="5">
    <location>
        <position position="98"/>
    </location>
    <ligand>
        <name>[4Fe-4S] cluster</name>
        <dbReference type="ChEBI" id="CHEBI:49883"/>
    </ligand>
</feature>
<feature type="active site" description="Proton donor" evidence="5">
    <location>
        <position position="128"/>
    </location>
</feature>
<organism evidence="6 7">
    <name type="scientific">Marinitoga aeolica</name>
    <dbReference type="NCBI Taxonomy" id="2809031"/>
    <lineage>
        <taxon>Bacteria</taxon>
        <taxon>Thermotogati</taxon>
        <taxon>Thermotogota</taxon>
        <taxon>Thermotogae</taxon>
        <taxon>Petrotogales</taxon>
        <taxon>Petrotogaceae</taxon>
        <taxon>Marinitoga</taxon>
    </lineage>
</organism>
<feature type="binding site" evidence="5">
    <location>
        <position position="220"/>
    </location>
    <ligand>
        <name>dimethylallyl diphosphate</name>
        <dbReference type="ChEBI" id="CHEBI:57623"/>
    </ligand>
</feature>
<feature type="binding site" evidence="5">
    <location>
        <position position="221"/>
    </location>
    <ligand>
        <name>(2E)-4-hydroxy-3-methylbut-2-enyl diphosphate</name>
        <dbReference type="ChEBI" id="CHEBI:128753"/>
    </ligand>
</feature>
<dbReference type="RefSeq" id="WP_280998288.1">
    <property type="nucleotide sequence ID" value="NZ_CP069362.1"/>
</dbReference>
<keyword evidence="2 5" id="KW-0479">Metal-binding</keyword>
<feature type="binding site" evidence="5">
    <location>
        <position position="161"/>
    </location>
    <ligand>
        <name>(2E)-4-hydroxy-3-methylbut-2-enyl diphosphate</name>
        <dbReference type="ChEBI" id="CHEBI:128753"/>
    </ligand>
</feature>
<feature type="binding site" evidence="5">
    <location>
        <position position="263"/>
    </location>
    <ligand>
        <name>(2E)-4-hydroxy-3-methylbut-2-enyl diphosphate</name>
        <dbReference type="ChEBI" id="CHEBI:128753"/>
    </ligand>
</feature>
<dbReference type="InterPro" id="IPR003451">
    <property type="entry name" value="LytB/IspH"/>
</dbReference>
<accession>A0ABY8PPI8</accession>
<comment type="pathway">
    <text evidence="5">Isoprenoid biosynthesis; dimethylallyl diphosphate biosynthesis; dimethylallyl diphosphate from (2E)-4-hydroxy-3-methylbutenyl diphosphate: step 1/1.</text>
</comment>
<comment type="function">
    <text evidence="5">Catalyzes the conversion of 1-hydroxy-2-methyl-2-(E)-butenyl 4-diphosphate (HMBPP) into a mixture of isopentenyl diphosphate (IPP) and dimethylallyl diphosphate (DMAPP). Acts in the terminal step of the DOXP/MEP pathway for isoprenoid precursor biosynthesis.</text>
</comment>
<feature type="binding site" evidence="5">
    <location>
        <position position="40"/>
    </location>
    <ligand>
        <name>dimethylallyl diphosphate</name>
        <dbReference type="ChEBI" id="CHEBI:57623"/>
    </ligand>
</feature>
<dbReference type="NCBIfam" id="TIGR00216">
    <property type="entry name" value="ispH_lytB"/>
    <property type="match status" value="1"/>
</dbReference>
<dbReference type="HAMAP" id="MF_00191">
    <property type="entry name" value="IspH"/>
    <property type="match status" value="1"/>
</dbReference>
<sequence length="280" mass="32540">MEIKLASKVGFCYGVERAYEKALELVDKNKKVYIYGDLVHNNEVKNELISRGVNFFYSLRELPLDSKESICIIRAHGIPKKDKKFLSEHFYKIIDLTCPIVEKVFNYAYEMQQKGYFIVAYGKKEHAEMIGLKGNIDENKIEIIKEPIPFKHNKICIITQTTMDYHNFKNFASNIAQISEYNELIIKDTICYETKIRENEAKDIAIWAEFVIIIGGKHSSNTRKLYEISKKYNENSIHIDSVNELKEQNLSKFKKIGILTGTSTPNKSINEVIEFLRRGF</sequence>
<dbReference type="CDD" id="cd13944">
    <property type="entry name" value="lytB_ispH"/>
    <property type="match status" value="1"/>
</dbReference>
<evidence type="ECO:0000256" key="4">
    <source>
        <dbReference type="ARBA" id="ARBA00023014"/>
    </source>
</evidence>